<evidence type="ECO:0000313" key="1">
    <source>
        <dbReference type="EMBL" id="GHP12777.1"/>
    </source>
</evidence>
<sequence>MDAIRYYSRTGNTQKLATILGELLKLEPHPITVPLVGPVDRLYLGGGIYNMSVDKHLKAFASQLDPHDVKEVFLFGTSGSVFTVGKQLTKILDQRQIKVAPDHLYLHGLMPKLGNINQRQRAEIKGFARETITE</sequence>
<dbReference type="Gene3D" id="3.40.50.360">
    <property type="match status" value="1"/>
</dbReference>
<evidence type="ECO:0000313" key="2">
    <source>
        <dbReference type="Proteomes" id="UP000604765"/>
    </source>
</evidence>
<dbReference type="RefSeq" id="WP_203628839.1">
    <property type="nucleotide sequence ID" value="NZ_BNJR01000004.1"/>
</dbReference>
<keyword evidence="2" id="KW-1185">Reference proteome</keyword>
<accession>A0ABQ3VWU2</accession>
<protein>
    <recommendedName>
        <fullName evidence="3">Flavodoxin-like domain-containing protein</fullName>
    </recommendedName>
</protein>
<reference evidence="1 2" key="1">
    <citation type="journal article" date="2021" name="Int. J. Syst. Evol. Microbiol.">
        <title>Lentilactobacillus fungorum sp. nov., isolated from spent mushroom substrates.</title>
        <authorList>
            <person name="Tohno M."/>
            <person name="Tanizawa Y."/>
            <person name="Kojima Y."/>
            <person name="Sakamoto M."/>
            <person name="Ohkuma M."/>
            <person name="Kobayashi H."/>
        </authorList>
    </citation>
    <scope>NUCLEOTIDE SEQUENCE [LARGE SCALE GENOMIC DNA]</scope>
    <source>
        <strain evidence="1 2">YK48G</strain>
    </source>
</reference>
<name>A0ABQ3VWU2_9LACO</name>
<dbReference type="InterPro" id="IPR029039">
    <property type="entry name" value="Flavoprotein-like_sf"/>
</dbReference>
<dbReference type="SUPFAM" id="SSF52218">
    <property type="entry name" value="Flavoproteins"/>
    <property type="match status" value="1"/>
</dbReference>
<evidence type="ECO:0008006" key="3">
    <source>
        <dbReference type="Google" id="ProtNLM"/>
    </source>
</evidence>
<gene>
    <name evidence="1" type="ORF">YK48G_02020</name>
</gene>
<organism evidence="1 2">
    <name type="scientific">Lentilactobacillus fungorum</name>
    <dbReference type="NCBI Taxonomy" id="2201250"/>
    <lineage>
        <taxon>Bacteria</taxon>
        <taxon>Bacillati</taxon>
        <taxon>Bacillota</taxon>
        <taxon>Bacilli</taxon>
        <taxon>Lactobacillales</taxon>
        <taxon>Lactobacillaceae</taxon>
        <taxon>Lentilactobacillus</taxon>
    </lineage>
</organism>
<proteinExistence type="predicted"/>
<comment type="caution">
    <text evidence="1">The sequence shown here is derived from an EMBL/GenBank/DDBJ whole genome shotgun (WGS) entry which is preliminary data.</text>
</comment>
<dbReference type="Proteomes" id="UP000604765">
    <property type="component" value="Unassembled WGS sequence"/>
</dbReference>
<dbReference type="EMBL" id="BNJR01000004">
    <property type="protein sequence ID" value="GHP12777.1"/>
    <property type="molecule type" value="Genomic_DNA"/>
</dbReference>